<comment type="similarity">
    <text evidence="1">Belongs to the gamma-glutamyltransferase family.</text>
</comment>
<evidence type="ECO:0000313" key="3">
    <source>
        <dbReference type="Proteomes" id="UP001221898"/>
    </source>
</evidence>
<dbReference type="SUPFAM" id="SSF56235">
    <property type="entry name" value="N-terminal nucleophile aminohydrolases (Ntn hydrolases)"/>
    <property type="match status" value="1"/>
</dbReference>
<keyword evidence="3" id="KW-1185">Reference proteome</keyword>
<sequence>MKVLGSRVTNLKLAELLNNISLNSFHFPESLALKLAEDLPATDRQGFVENVKQSGAEIDDPLIIEKEEYTVLAATSPLSGRIMSDVLEKARLHNLPPWSNANLNSSASAYITLLTTAKRIYNNSLASESQRLEDLLALNPVGSLIGVLDSAGNVLIISTSLNRPFGSKRLLPSTGVILSNFNLHPTDNLLPWSCPLILKLKNNNYADGDDDHDDDEVLAIGVTGGLSAPFVAAQIIINKVHGGKSAPEAVTGPLLHLERGSPGQLLGCVSTVTNGSDVYQVLLERETGLRGADRCSDPTLVLILQSHAGHVGAYGAPTARVHIDGY</sequence>
<dbReference type="PANTHER" id="PTHR47278:SF1">
    <property type="entry name" value="GLUTATHIONE HYDROLASE 6"/>
    <property type="match status" value="1"/>
</dbReference>
<gene>
    <name evidence="2" type="ORF">AAFF_G00086420</name>
</gene>
<accession>A0AAD7WC72</accession>
<dbReference type="InterPro" id="IPR052688">
    <property type="entry name" value="Gamma-glutamyltransfase"/>
</dbReference>
<dbReference type="EMBL" id="JAINUG010000154">
    <property type="protein sequence ID" value="KAJ8391692.1"/>
    <property type="molecule type" value="Genomic_DNA"/>
</dbReference>
<dbReference type="Gene3D" id="3.60.20.40">
    <property type="match status" value="1"/>
</dbReference>
<reference evidence="2" key="1">
    <citation type="journal article" date="2023" name="Science">
        <title>Genome structures resolve the early diversification of teleost fishes.</title>
        <authorList>
            <person name="Parey E."/>
            <person name="Louis A."/>
            <person name="Montfort J."/>
            <person name="Bouchez O."/>
            <person name="Roques C."/>
            <person name="Iampietro C."/>
            <person name="Lluch J."/>
            <person name="Castinel A."/>
            <person name="Donnadieu C."/>
            <person name="Desvignes T."/>
            <person name="Floi Bucao C."/>
            <person name="Jouanno E."/>
            <person name="Wen M."/>
            <person name="Mejri S."/>
            <person name="Dirks R."/>
            <person name="Jansen H."/>
            <person name="Henkel C."/>
            <person name="Chen W.J."/>
            <person name="Zahm M."/>
            <person name="Cabau C."/>
            <person name="Klopp C."/>
            <person name="Thompson A.W."/>
            <person name="Robinson-Rechavi M."/>
            <person name="Braasch I."/>
            <person name="Lecointre G."/>
            <person name="Bobe J."/>
            <person name="Postlethwait J.H."/>
            <person name="Berthelot C."/>
            <person name="Roest Crollius H."/>
            <person name="Guiguen Y."/>
        </authorList>
    </citation>
    <scope>NUCLEOTIDE SEQUENCE</scope>
    <source>
        <strain evidence="2">NC1722</strain>
    </source>
</reference>
<name>A0AAD7WC72_9TELE</name>
<dbReference type="InterPro" id="IPR029055">
    <property type="entry name" value="Ntn_hydrolases_N"/>
</dbReference>
<dbReference type="Proteomes" id="UP001221898">
    <property type="component" value="Unassembled WGS sequence"/>
</dbReference>
<dbReference type="PANTHER" id="PTHR47278">
    <property type="entry name" value="GLUTATHIONE HYDROLASE 6"/>
    <property type="match status" value="1"/>
</dbReference>
<evidence type="ECO:0000313" key="2">
    <source>
        <dbReference type="EMBL" id="KAJ8391692.1"/>
    </source>
</evidence>
<organism evidence="2 3">
    <name type="scientific">Aldrovandia affinis</name>
    <dbReference type="NCBI Taxonomy" id="143900"/>
    <lineage>
        <taxon>Eukaryota</taxon>
        <taxon>Metazoa</taxon>
        <taxon>Chordata</taxon>
        <taxon>Craniata</taxon>
        <taxon>Vertebrata</taxon>
        <taxon>Euteleostomi</taxon>
        <taxon>Actinopterygii</taxon>
        <taxon>Neopterygii</taxon>
        <taxon>Teleostei</taxon>
        <taxon>Notacanthiformes</taxon>
        <taxon>Halosauridae</taxon>
        <taxon>Aldrovandia</taxon>
    </lineage>
</organism>
<proteinExistence type="inferred from homology"/>
<evidence type="ECO:0000256" key="1">
    <source>
        <dbReference type="ARBA" id="ARBA00009381"/>
    </source>
</evidence>
<protein>
    <submittedName>
        <fullName evidence="2">Uncharacterized protein</fullName>
    </submittedName>
</protein>
<dbReference type="AlphaFoldDB" id="A0AAD7WC72"/>
<dbReference type="GO" id="GO:0070062">
    <property type="term" value="C:extracellular exosome"/>
    <property type="evidence" value="ECO:0007669"/>
    <property type="project" value="TreeGrafter"/>
</dbReference>
<dbReference type="InterPro" id="IPR043137">
    <property type="entry name" value="GGT_ssub_C"/>
</dbReference>
<comment type="caution">
    <text evidence="2">The sequence shown here is derived from an EMBL/GenBank/DDBJ whole genome shotgun (WGS) entry which is preliminary data.</text>
</comment>